<proteinExistence type="predicted"/>
<accession>A0A6J4VGS6</accession>
<protein>
    <submittedName>
        <fullName evidence="1">OsmC/Ohr family protein</fullName>
    </submittedName>
</protein>
<dbReference type="PANTHER" id="PTHR34352:SF1">
    <property type="entry name" value="PROTEIN YHFA"/>
    <property type="match status" value="1"/>
</dbReference>
<sequence length="141" mass="15474">MTTKTTTVHHLVDKRFVGVTPDGQRVMIDGEAEAKTGPNPMELLLNALGACAAFDVVEMLKKRRLDVQGYRIELSGERPDAVPAPYTHIHARHVFDVPGLDEKTATRFVDLAMNKYCSVASSLKAEISFEVALEVPAPQNV</sequence>
<dbReference type="EMBL" id="CADCWP010000215">
    <property type="protein sequence ID" value="CAA9578020.1"/>
    <property type="molecule type" value="Genomic_DNA"/>
</dbReference>
<organism evidence="1">
    <name type="scientific">uncultured Truepera sp</name>
    <dbReference type="NCBI Taxonomy" id="543023"/>
    <lineage>
        <taxon>Bacteria</taxon>
        <taxon>Thermotogati</taxon>
        <taxon>Deinococcota</taxon>
        <taxon>Deinococci</taxon>
        <taxon>Trueperales</taxon>
        <taxon>Trueperaceae</taxon>
        <taxon>Truepera</taxon>
        <taxon>environmental samples</taxon>
    </lineage>
</organism>
<evidence type="ECO:0000313" key="1">
    <source>
        <dbReference type="EMBL" id="CAA9578020.1"/>
    </source>
</evidence>
<dbReference type="Gene3D" id="3.30.300.20">
    <property type="match status" value="1"/>
</dbReference>
<dbReference type="InterPro" id="IPR036102">
    <property type="entry name" value="OsmC/Ohrsf"/>
</dbReference>
<dbReference type="AlphaFoldDB" id="A0A6J4VGS6"/>
<gene>
    <name evidence="1" type="ORF">AVDCRST_MAG86-2913</name>
</gene>
<dbReference type="InterPro" id="IPR003718">
    <property type="entry name" value="OsmC/Ohr_fam"/>
</dbReference>
<reference evidence="1" key="1">
    <citation type="submission" date="2020-02" db="EMBL/GenBank/DDBJ databases">
        <authorList>
            <person name="Meier V. D."/>
        </authorList>
    </citation>
    <scope>NUCLEOTIDE SEQUENCE</scope>
    <source>
        <strain evidence="1">AVDCRST_MAG86</strain>
    </source>
</reference>
<name>A0A6J4VGS6_9DEIN</name>
<dbReference type="Pfam" id="PF02566">
    <property type="entry name" value="OsmC"/>
    <property type="match status" value="1"/>
</dbReference>
<dbReference type="SUPFAM" id="SSF82784">
    <property type="entry name" value="OsmC-like"/>
    <property type="match status" value="1"/>
</dbReference>
<dbReference type="PANTHER" id="PTHR34352">
    <property type="entry name" value="PROTEIN YHFA"/>
    <property type="match status" value="1"/>
</dbReference>
<dbReference type="InterPro" id="IPR015946">
    <property type="entry name" value="KH_dom-like_a/b"/>
</dbReference>